<sequence length="68" mass="7248">MPTTSMPTLSAAQQCAPSEAEIRASADATAGLRLVRARLDRCTPDERQAFWEAVRRCFGGPAPEEAGA</sequence>
<organism evidence="1 2">
    <name type="scientific">Methylobacterium gregans</name>
    <dbReference type="NCBI Taxonomy" id="374424"/>
    <lineage>
        <taxon>Bacteria</taxon>
        <taxon>Pseudomonadati</taxon>
        <taxon>Pseudomonadota</taxon>
        <taxon>Alphaproteobacteria</taxon>
        <taxon>Hyphomicrobiales</taxon>
        <taxon>Methylobacteriaceae</taxon>
        <taxon>Methylobacterium</taxon>
    </lineage>
</organism>
<name>A0AA37HTD8_9HYPH</name>
<proteinExistence type="predicted"/>
<keyword evidence="2" id="KW-1185">Reference proteome</keyword>
<gene>
    <name evidence="1" type="ORF">NBEOAGPD_5046</name>
</gene>
<reference evidence="1" key="2">
    <citation type="submission" date="2021-08" db="EMBL/GenBank/DDBJ databases">
        <authorList>
            <person name="Tani A."/>
            <person name="Ola A."/>
            <person name="Ogura Y."/>
            <person name="Katsura K."/>
            <person name="Hayashi T."/>
        </authorList>
    </citation>
    <scope>NUCLEOTIDE SEQUENCE</scope>
    <source>
        <strain evidence="1">NBRC 103626</strain>
    </source>
</reference>
<accession>A0AA37HTD8</accession>
<evidence type="ECO:0000313" key="1">
    <source>
        <dbReference type="EMBL" id="GJD81792.1"/>
    </source>
</evidence>
<evidence type="ECO:0000313" key="2">
    <source>
        <dbReference type="Proteomes" id="UP001055108"/>
    </source>
</evidence>
<protein>
    <submittedName>
        <fullName evidence="1">Uncharacterized protein</fullName>
    </submittedName>
</protein>
<dbReference type="RefSeq" id="WP_238307020.1">
    <property type="nucleotide sequence ID" value="NZ_BPQM01000162.1"/>
</dbReference>
<reference evidence="1" key="1">
    <citation type="journal article" date="2016" name="Front. Microbiol.">
        <title>Genome Sequence of the Piezophilic, Mesophilic Sulfate-Reducing Bacterium Desulfovibrio indicus J2T.</title>
        <authorList>
            <person name="Cao J."/>
            <person name="Maignien L."/>
            <person name="Shao Z."/>
            <person name="Alain K."/>
            <person name="Jebbar M."/>
        </authorList>
    </citation>
    <scope>NUCLEOTIDE SEQUENCE</scope>
    <source>
        <strain evidence="1">NBRC 103626</strain>
    </source>
</reference>
<dbReference type="EMBL" id="BPQM01000162">
    <property type="protein sequence ID" value="GJD81792.1"/>
    <property type="molecule type" value="Genomic_DNA"/>
</dbReference>
<dbReference type="AlphaFoldDB" id="A0AA37HTD8"/>
<dbReference type="Proteomes" id="UP001055108">
    <property type="component" value="Unassembled WGS sequence"/>
</dbReference>
<comment type="caution">
    <text evidence="1">The sequence shown here is derived from an EMBL/GenBank/DDBJ whole genome shotgun (WGS) entry which is preliminary data.</text>
</comment>